<comment type="similarity">
    <text evidence="4">Belongs to the glycosyl hydrolase 13 family. GlgB subfamily.</text>
</comment>
<dbReference type="SUPFAM" id="SSF51445">
    <property type="entry name" value="(Trans)glycosidases"/>
    <property type="match status" value="1"/>
</dbReference>
<name>A0A120JTD9_9FIRM</name>
<dbReference type="Pfam" id="PF02806">
    <property type="entry name" value="Alpha-amylase_C"/>
    <property type="match status" value="1"/>
</dbReference>
<evidence type="ECO:0000256" key="7">
    <source>
        <dbReference type="ARBA" id="ARBA00022676"/>
    </source>
</evidence>
<evidence type="ECO:0000256" key="8">
    <source>
        <dbReference type="ARBA" id="ARBA00022679"/>
    </source>
</evidence>
<dbReference type="InterPro" id="IPR017853">
    <property type="entry name" value="GH"/>
</dbReference>
<keyword evidence="10" id="KW-0119">Carbohydrate metabolism</keyword>
<evidence type="ECO:0000256" key="5">
    <source>
        <dbReference type="ARBA" id="ARBA00012541"/>
    </source>
</evidence>
<feature type="active site" description="Nucleophile" evidence="12">
    <location>
        <position position="302"/>
    </location>
</feature>
<dbReference type="Pfam" id="PF00128">
    <property type="entry name" value="Alpha-amylase"/>
    <property type="match status" value="1"/>
</dbReference>
<dbReference type="InterPro" id="IPR004193">
    <property type="entry name" value="Glyco_hydro_13_N"/>
</dbReference>
<evidence type="ECO:0000256" key="3">
    <source>
        <dbReference type="ARBA" id="ARBA00004964"/>
    </source>
</evidence>
<dbReference type="STRING" id="1514105.AOC36_00555"/>
<dbReference type="GO" id="GO:0043169">
    <property type="term" value="F:cation binding"/>
    <property type="evidence" value="ECO:0007669"/>
    <property type="project" value="InterPro"/>
</dbReference>
<evidence type="ECO:0000256" key="2">
    <source>
        <dbReference type="ARBA" id="ARBA00002953"/>
    </source>
</evidence>
<keyword evidence="7" id="KW-0328">Glycosyltransferase</keyword>
<organism evidence="14 15">
    <name type="scientific">Erysipelothrix larvae</name>
    <dbReference type="NCBI Taxonomy" id="1514105"/>
    <lineage>
        <taxon>Bacteria</taxon>
        <taxon>Bacillati</taxon>
        <taxon>Bacillota</taxon>
        <taxon>Erysipelotrichia</taxon>
        <taxon>Erysipelotrichales</taxon>
        <taxon>Erysipelotrichaceae</taxon>
        <taxon>Erysipelothrix</taxon>
    </lineage>
</organism>
<dbReference type="GO" id="GO:0004553">
    <property type="term" value="F:hydrolase activity, hydrolyzing O-glycosyl compounds"/>
    <property type="evidence" value="ECO:0007669"/>
    <property type="project" value="InterPro"/>
</dbReference>
<keyword evidence="15" id="KW-1185">Reference proteome</keyword>
<dbReference type="Pfam" id="PF02922">
    <property type="entry name" value="CBM_48"/>
    <property type="match status" value="1"/>
</dbReference>
<dbReference type="PIRSF" id="PIRSF000463">
    <property type="entry name" value="GlgB"/>
    <property type="match status" value="1"/>
</dbReference>
<evidence type="ECO:0000256" key="6">
    <source>
        <dbReference type="ARBA" id="ARBA00022600"/>
    </source>
</evidence>
<dbReference type="EC" id="2.4.1.18" evidence="5 11"/>
<evidence type="ECO:0000259" key="13">
    <source>
        <dbReference type="SMART" id="SM00642"/>
    </source>
</evidence>
<dbReference type="InterPro" id="IPR006048">
    <property type="entry name" value="A-amylase/branching_C"/>
</dbReference>
<dbReference type="KEGG" id="erl:AOC36_00555"/>
<evidence type="ECO:0000313" key="14">
    <source>
        <dbReference type="EMBL" id="AMC92535.1"/>
    </source>
</evidence>
<evidence type="ECO:0000256" key="10">
    <source>
        <dbReference type="ARBA" id="ARBA00023277"/>
    </source>
</evidence>
<dbReference type="CDD" id="cd11322">
    <property type="entry name" value="AmyAc_Glg_BE"/>
    <property type="match status" value="1"/>
</dbReference>
<reference evidence="14 15" key="1">
    <citation type="submission" date="2015-10" db="EMBL/GenBank/DDBJ databases">
        <title>Erysipelothrix larvae sp. LV19 isolated from the larval gut of the rhinoceros beetle, Trypoxylus dichotomus.</title>
        <authorList>
            <person name="Lim S."/>
            <person name="Kim B.-C."/>
        </authorList>
    </citation>
    <scope>NUCLEOTIDE SEQUENCE [LARGE SCALE GENOMIC DNA]</scope>
    <source>
        <strain evidence="14 15">LV19</strain>
    </source>
</reference>
<dbReference type="SMART" id="SM00642">
    <property type="entry name" value="Aamy"/>
    <property type="match status" value="1"/>
</dbReference>
<dbReference type="Gene3D" id="2.60.40.1180">
    <property type="entry name" value="Golgi alpha-mannosidase II"/>
    <property type="match status" value="1"/>
</dbReference>
<evidence type="ECO:0000256" key="1">
    <source>
        <dbReference type="ARBA" id="ARBA00000826"/>
    </source>
</evidence>
<evidence type="ECO:0000256" key="4">
    <source>
        <dbReference type="ARBA" id="ARBA00009000"/>
    </source>
</evidence>
<dbReference type="InterPro" id="IPR006047">
    <property type="entry name" value="GH13_cat_dom"/>
</dbReference>
<dbReference type="InterPro" id="IPR006407">
    <property type="entry name" value="GlgB"/>
</dbReference>
<comment type="function">
    <text evidence="2">Catalyzes the formation of the alpha-1,6-glucosidic linkages in glycogen by scission of a 1,4-alpha-linked oligosaccharide from growing alpha-1,4-glucan chains and the subsequent attachment of the oligosaccharide to the alpha-1,6 position.</text>
</comment>
<accession>A0A120JTD9</accession>
<feature type="active site" description="Proton donor" evidence="12">
    <location>
        <position position="352"/>
    </location>
</feature>
<comment type="pathway">
    <text evidence="3">Glycan biosynthesis; glycogen biosynthesis.</text>
</comment>
<dbReference type="NCBIfam" id="TIGR01515">
    <property type="entry name" value="branching_enzym"/>
    <property type="match status" value="1"/>
</dbReference>
<protein>
    <recommendedName>
        <fullName evidence="5 11">1,4-alpha-glucan branching enzyme</fullName>
        <ecNumber evidence="5 11">2.4.1.18</ecNumber>
    </recommendedName>
</protein>
<evidence type="ECO:0000313" key="15">
    <source>
        <dbReference type="Proteomes" id="UP000063781"/>
    </source>
</evidence>
<dbReference type="OrthoDB" id="9800174at2"/>
<dbReference type="Proteomes" id="UP000063781">
    <property type="component" value="Chromosome"/>
</dbReference>
<evidence type="ECO:0000256" key="9">
    <source>
        <dbReference type="ARBA" id="ARBA00023056"/>
    </source>
</evidence>
<dbReference type="Gene3D" id="3.20.20.80">
    <property type="entry name" value="Glycosidases"/>
    <property type="match status" value="1"/>
</dbReference>
<dbReference type="GO" id="GO:0005978">
    <property type="term" value="P:glycogen biosynthetic process"/>
    <property type="evidence" value="ECO:0007669"/>
    <property type="project" value="UniProtKB-UniRule"/>
</dbReference>
<dbReference type="NCBIfam" id="NF008967">
    <property type="entry name" value="PRK12313.1"/>
    <property type="match status" value="1"/>
</dbReference>
<dbReference type="GO" id="GO:0005829">
    <property type="term" value="C:cytosol"/>
    <property type="evidence" value="ECO:0007669"/>
    <property type="project" value="TreeGrafter"/>
</dbReference>
<dbReference type="CDD" id="cd02855">
    <property type="entry name" value="E_set_GBE_prok_N"/>
    <property type="match status" value="1"/>
</dbReference>
<keyword evidence="6" id="KW-0321">Glycogen metabolism</keyword>
<comment type="catalytic activity">
    <reaction evidence="1">
        <text>Transfers a segment of a (1-&gt;4)-alpha-D-glucan chain to a primary hydroxy group in a similar glucan chain.</text>
        <dbReference type="EC" id="2.4.1.18"/>
    </reaction>
</comment>
<sequence>MKETRLLDEVLSFNEGKHIHIYKILGAHRDGDGVRFSVWAPCAKGVAVVGDFSNWEPIWMEPLFQSGVWVAHVNNVYEGNHYKYLIVDQNDNHHMKIDPFAQKFEMPPQNASIIYFEPEFIWTDEAWYEQNKAVDSDSRPLNIYEVHASSWMRHYDGSAYSFYELADKLVPYVKEMGYTHIEFMPLMEHPLDASWGYQITGYFAVASRYGDKQGLRHFVNEAHRNGIGVILDWVPGHFCQNSDALASFDGTNTFEYQNEICAMNQRWGARNFDLGRNEVKSFLFSSAMYWIHEFHVDGIRVDAVSNMLYLDYDLPPHVLNEDGTNINHKGVKFLKELNYLIHTETTAFTVAEESTAWNGITKNTGETGLGFDYKWNMGWMNDILRFFELDPLYRVHHMQLATFVFMYQYNERYILALSHDEVVHGKRSLLAKMPGDRYNQFAQLKVLYGLMMFLPGKKLNFMGNELGQYLEWRYYEELEWGVLGYEYNREYQHFVRTLNYLYLENDEFYELEYQPEGLTILQASHDNPLIIALKRNSSKRSIYAVINLEPIEHKAHRVGVSNLGEYSIRINSESREFGGSWVWYDQNVKAEEVPHDSQPYSVELVVPAYGVLILERK</sequence>
<dbReference type="PANTHER" id="PTHR43651">
    <property type="entry name" value="1,4-ALPHA-GLUCAN-BRANCHING ENZYME"/>
    <property type="match status" value="1"/>
</dbReference>
<keyword evidence="9" id="KW-0320">Glycogen biosynthesis</keyword>
<dbReference type="InterPro" id="IPR037439">
    <property type="entry name" value="Branching_enzy"/>
</dbReference>
<evidence type="ECO:0000256" key="11">
    <source>
        <dbReference type="NCBIfam" id="TIGR01515"/>
    </source>
</evidence>
<dbReference type="SUPFAM" id="SSF51011">
    <property type="entry name" value="Glycosyl hydrolase domain"/>
    <property type="match status" value="1"/>
</dbReference>
<dbReference type="UniPathway" id="UPA00164"/>
<dbReference type="PANTHER" id="PTHR43651:SF3">
    <property type="entry name" value="1,4-ALPHA-GLUCAN-BRANCHING ENZYME"/>
    <property type="match status" value="1"/>
</dbReference>
<keyword evidence="8" id="KW-0808">Transferase</keyword>
<gene>
    <name evidence="14" type="ORF">AOC36_00555</name>
</gene>
<dbReference type="GO" id="GO:0003844">
    <property type="term" value="F:1,4-alpha-glucan branching enzyme activity"/>
    <property type="evidence" value="ECO:0007669"/>
    <property type="project" value="UniProtKB-UniRule"/>
</dbReference>
<dbReference type="InterPro" id="IPR013783">
    <property type="entry name" value="Ig-like_fold"/>
</dbReference>
<dbReference type="Gene3D" id="2.60.40.10">
    <property type="entry name" value="Immunoglobulins"/>
    <property type="match status" value="1"/>
</dbReference>
<evidence type="ECO:0000256" key="12">
    <source>
        <dbReference type="PIRSR" id="PIRSR000463-1"/>
    </source>
</evidence>
<dbReference type="InterPro" id="IPR044143">
    <property type="entry name" value="GlgB_N_E_set_prok"/>
</dbReference>
<dbReference type="InterPro" id="IPR013780">
    <property type="entry name" value="Glyco_hydro_b"/>
</dbReference>
<dbReference type="RefSeq" id="WP_067629894.1">
    <property type="nucleotide sequence ID" value="NZ_CP013213.1"/>
</dbReference>
<feature type="domain" description="Glycosyl hydrolase family 13 catalytic" evidence="13">
    <location>
        <begin position="145"/>
        <end position="493"/>
    </location>
</feature>
<dbReference type="SUPFAM" id="SSF81296">
    <property type="entry name" value="E set domains"/>
    <property type="match status" value="1"/>
</dbReference>
<dbReference type="InterPro" id="IPR014756">
    <property type="entry name" value="Ig_E-set"/>
</dbReference>
<proteinExistence type="inferred from homology"/>
<dbReference type="EMBL" id="CP013213">
    <property type="protein sequence ID" value="AMC92535.1"/>
    <property type="molecule type" value="Genomic_DNA"/>
</dbReference>
<dbReference type="AlphaFoldDB" id="A0A120JTD9"/>